<accession>A0A9P5NTR4</accession>
<comment type="caution">
    <text evidence="2">The sequence shown here is derived from an EMBL/GenBank/DDBJ whole genome shotgun (WGS) entry which is preliminary data.</text>
</comment>
<protein>
    <submittedName>
        <fullName evidence="2">Uncharacterized protein</fullName>
    </submittedName>
</protein>
<evidence type="ECO:0000313" key="2">
    <source>
        <dbReference type="EMBL" id="KAF8906279.1"/>
    </source>
</evidence>
<dbReference type="EMBL" id="JADNYJ010000019">
    <property type="protein sequence ID" value="KAF8906279.1"/>
    <property type="molecule type" value="Genomic_DNA"/>
</dbReference>
<evidence type="ECO:0000256" key="1">
    <source>
        <dbReference type="SAM" id="MobiDB-lite"/>
    </source>
</evidence>
<keyword evidence="3" id="KW-1185">Reference proteome</keyword>
<organism evidence="2 3">
    <name type="scientific">Gymnopilus junonius</name>
    <name type="common">Spectacular rustgill mushroom</name>
    <name type="synonym">Gymnopilus spectabilis subsp. junonius</name>
    <dbReference type="NCBI Taxonomy" id="109634"/>
    <lineage>
        <taxon>Eukaryota</taxon>
        <taxon>Fungi</taxon>
        <taxon>Dikarya</taxon>
        <taxon>Basidiomycota</taxon>
        <taxon>Agaricomycotina</taxon>
        <taxon>Agaricomycetes</taxon>
        <taxon>Agaricomycetidae</taxon>
        <taxon>Agaricales</taxon>
        <taxon>Agaricineae</taxon>
        <taxon>Hymenogastraceae</taxon>
        <taxon>Gymnopilus</taxon>
    </lineage>
</organism>
<sequence length="152" mass="16538">MVPAAYAAHSSRSGALKDSPGTRSASDRIGVLGWAVTAGIAEDVKESKSEWDEDEGDRLDVRWPPPTVPSVGPSYRLWIRLITHSPKADKPQSLRISNSPSAIPTGTPWLAFPITPLVCSKSFHVDVKCTQQLKLHSNTNPSSFKAFDDVSR</sequence>
<dbReference type="AlphaFoldDB" id="A0A9P5NTR4"/>
<reference evidence="2" key="1">
    <citation type="submission" date="2020-11" db="EMBL/GenBank/DDBJ databases">
        <authorList>
            <consortium name="DOE Joint Genome Institute"/>
            <person name="Ahrendt S."/>
            <person name="Riley R."/>
            <person name="Andreopoulos W."/>
            <person name="LaButti K."/>
            <person name="Pangilinan J."/>
            <person name="Ruiz-duenas F.J."/>
            <person name="Barrasa J.M."/>
            <person name="Sanchez-Garcia M."/>
            <person name="Camarero S."/>
            <person name="Miyauchi S."/>
            <person name="Serrano A."/>
            <person name="Linde D."/>
            <person name="Babiker R."/>
            <person name="Drula E."/>
            <person name="Ayuso-Fernandez I."/>
            <person name="Pacheco R."/>
            <person name="Padilla G."/>
            <person name="Ferreira P."/>
            <person name="Barriuso J."/>
            <person name="Kellner H."/>
            <person name="Castanera R."/>
            <person name="Alfaro M."/>
            <person name="Ramirez L."/>
            <person name="Pisabarro A.G."/>
            <person name="Kuo A."/>
            <person name="Tritt A."/>
            <person name="Lipzen A."/>
            <person name="He G."/>
            <person name="Yan M."/>
            <person name="Ng V."/>
            <person name="Cullen D."/>
            <person name="Martin F."/>
            <person name="Rosso M.-N."/>
            <person name="Henrissat B."/>
            <person name="Hibbett D."/>
            <person name="Martinez A.T."/>
            <person name="Grigoriev I.V."/>
        </authorList>
    </citation>
    <scope>NUCLEOTIDE SEQUENCE</scope>
    <source>
        <strain evidence="2">AH 44721</strain>
    </source>
</reference>
<feature type="region of interest" description="Disordered" evidence="1">
    <location>
        <begin position="1"/>
        <end position="26"/>
    </location>
</feature>
<proteinExistence type="predicted"/>
<dbReference type="Proteomes" id="UP000724874">
    <property type="component" value="Unassembled WGS sequence"/>
</dbReference>
<evidence type="ECO:0000313" key="3">
    <source>
        <dbReference type="Proteomes" id="UP000724874"/>
    </source>
</evidence>
<gene>
    <name evidence="2" type="ORF">CPB84DRAFT_1844527</name>
</gene>
<feature type="region of interest" description="Disordered" evidence="1">
    <location>
        <begin position="45"/>
        <end position="65"/>
    </location>
</feature>
<name>A0A9P5NTR4_GYMJU</name>